<feature type="region of interest" description="Disordered" evidence="1">
    <location>
        <begin position="87"/>
        <end position="107"/>
    </location>
</feature>
<sequence length="107" mass="12132">MNASPPAQKILHGFQTVGFIYLKNHPIPAHVLQRIFTRSANFFALDDETKLRLQWTTPEANRGYSSPGREKVSQLVDVSEVSKIRSQAPDLKESLEIGRDTRPQFPN</sequence>
<dbReference type="OrthoDB" id="288590at2759"/>
<name>A0A9P7MAM3_9HYPO</name>
<organism evidence="3 4">
    <name type="scientific">Claviceps pazoutovae</name>
    <dbReference type="NCBI Taxonomy" id="1649127"/>
    <lineage>
        <taxon>Eukaryota</taxon>
        <taxon>Fungi</taxon>
        <taxon>Dikarya</taxon>
        <taxon>Ascomycota</taxon>
        <taxon>Pezizomycotina</taxon>
        <taxon>Sordariomycetes</taxon>
        <taxon>Hypocreomycetidae</taxon>
        <taxon>Hypocreales</taxon>
        <taxon>Clavicipitaceae</taxon>
        <taxon>Claviceps</taxon>
    </lineage>
</organism>
<accession>A0A9P7MAM3</accession>
<comment type="caution">
    <text evidence="3">The sequence shown here is derived from an EMBL/GenBank/DDBJ whole genome shotgun (WGS) entry which is preliminary data.</text>
</comment>
<dbReference type="EMBL" id="SRPO01000252">
    <property type="protein sequence ID" value="KAG5935533.1"/>
    <property type="molecule type" value="Genomic_DNA"/>
</dbReference>
<dbReference type="InterPro" id="IPR026992">
    <property type="entry name" value="DIOX_N"/>
</dbReference>
<evidence type="ECO:0000259" key="2">
    <source>
        <dbReference type="Pfam" id="PF14226"/>
    </source>
</evidence>
<dbReference type="SUPFAM" id="SSF51197">
    <property type="entry name" value="Clavaminate synthase-like"/>
    <property type="match status" value="1"/>
</dbReference>
<evidence type="ECO:0000313" key="4">
    <source>
        <dbReference type="Proteomes" id="UP000706124"/>
    </source>
</evidence>
<keyword evidence="4" id="KW-1185">Reference proteome</keyword>
<feature type="compositionally biased region" description="Basic and acidic residues" evidence="1">
    <location>
        <begin position="90"/>
        <end position="107"/>
    </location>
</feature>
<dbReference type="InterPro" id="IPR027443">
    <property type="entry name" value="IPNS-like_sf"/>
</dbReference>
<dbReference type="AlphaFoldDB" id="A0A9P7MAM3"/>
<reference evidence="3 4" key="1">
    <citation type="journal article" date="2020" name="bioRxiv">
        <title>Whole genome comparisons of ergot fungi reveals the divergence and evolution of species within the genus Claviceps are the result of varying mechanisms driving genome evolution and host range expansion.</title>
        <authorList>
            <person name="Wyka S.A."/>
            <person name="Mondo S.J."/>
            <person name="Liu M."/>
            <person name="Dettman J."/>
            <person name="Nalam V."/>
            <person name="Broders K.D."/>
        </authorList>
    </citation>
    <scope>NUCLEOTIDE SEQUENCE [LARGE SCALE GENOMIC DNA]</scope>
    <source>
        <strain evidence="3 4">CCC 1485</strain>
    </source>
</reference>
<evidence type="ECO:0000256" key="1">
    <source>
        <dbReference type="SAM" id="MobiDB-lite"/>
    </source>
</evidence>
<protein>
    <recommendedName>
        <fullName evidence="2">Non-haem dioxygenase N-terminal domain-containing protein</fullName>
    </recommendedName>
</protein>
<gene>
    <name evidence="3" type="ORF">E4U60_003119</name>
</gene>
<dbReference type="Proteomes" id="UP000706124">
    <property type="component" value="Unassembled WGS sequence"/>
</dbReference>
<proteinExistence type="predicted"/>
<dbReference type="Pfam" id="PF14226">
    <property type="entry name" value="DIOX_N"/>
    <property type="match status" value="1"/>
</dbReference>
<dbReference type="Gene3D" id="2.60.120.330">
    <property type="entry name" value="B-lactam Antibiotic, Isopenicillin N Synthase, Chain"/>
    <property type="match status" value="1"/>
</dbReference>
<evidence type="ECO:0000313" key="3">
    <source>
        <dbReference type="EMBL" id="KAG5935533.1"/>
    </source>
</evidence>
<feature type="domain" description="Non-haem dioxygenase N-terminal" evidence="2">
    <location>
        <begin position="7"/>
        <end position="101"/>
    </location>
</feature>